<accession>A0AB73MB72</accession>
<evidence type="ECO:0000313" key="1">
    <source>
        <dbReference type="EMBL" id="ONF93551.1"/>
    </source>
</evidence>
<name>A0AB73MB72_9LEPT</name>
<dbReference type="Proteomes" id="UP000189337">
    <property type="component" value="Unassembled WGS sequence"/>
</dbReference>
<proteinExistence type="predicted"/>
<organism evidence="1 2">
    <name type="scientific">Leptospira santarosai</name>
    <dbReference type="NCBI Taxonomy" id="28183"/>
    <lineage>
        <taxon>Bacteria</taxon>
        <taxon>Pseudomonadati</taxon>
        <taxon>Spirochaetota</taxon>
        <taxon>Spirochaetia</taxon>
        <taxon>Leptospirales</taxon>
        <taxon>Leptospiraceae</taxon>
        <taxon>Leptospira</taxon>
    </lineage>
</organism>
<dbReference type="EMBL" id="MTSU01000005">
    <property type="protein sequence ID" value="ONF93551.1"/>
    <property type="molecule type" value="Genomic_DNA"/>
</dbReference>
<evidence type="ECO:0000313" key="2">
    <source>
        <dbReference type="Proteomes" id="UP000189337"/>
    </source>
</evidence>
<dbReference type="AlphaFoldDB" id="A0AB73MB72"/>
<reference evidence="1 2" key="1">
    <citation type="submission" date="2017-01" db="EMBL/GenBank/DDBJ databases">
        <title>Comparative genomic analysis of Brazilian Leptospira santarosai.</title>
        <authorList>
            <person name="Moreno L.Z."/>
            <person name="Miraglia F."/>
            <person name="Kremer F.S."/>
            <person name="Eslabao M.R."/>
            <person name="Lilenbaum W."/>
            <person name="Dellagostin O.A."/>
            <person name="Moreno A.M."/>
        </authorList>
    </citation>
    <scope>NUCLEOTIDE SEQUENCE [LARGE SCALE GENOMIC DNA]</scope>
    <source>
        <strain evidence="1 2">M52/8-19</strain>
    </source>
</reference>
<comment type="caution">
    <text evidence="1">The sequence shown here is derived from an EMBL/GenBank/DDBJ whole genome shotgun (WGS) entry which is preliminary data.</text>
</comment>
<gene>
    <name evidence="1" type="ORF">BWD14_08195</name>
</gene>
<sequence length="68" mass="8306">MFASFDLIRYVLEKSNFCIRKSELSRMWELPQNQKSSHYLDYRPANYSAEAGYKNRFKPQKNIRRRNL</sequence>
<protein>
    <submittedName>
        <fullName evidence="1">Uncharacterized protein</fullName>
    </submittedName>
</protein>